<protein>
    <recommendedName>
        <fullName evidence="3">Tyr recombinase domain-containing protein</fullName>
    </recommendedName>
</protein>
<keyword evidence="2" id="KW-1185">Reference proteome</keyword>
<dbReference type="Proteomes" id="UP001233360">
    <property type="component" value="Unassembled WGS sequence"/>
</dbReference>
<dbReference type="EMBL" id="JAUTBK010000002">
    <property type="protein sequence ID" value="MDQ1209349.1"/>
    <property type="molecule type" value="Genomic_DNA"/>
</dbReference>
<name>A0ABU0UXR3_ACIBI</name>
<evidence type="ECO:0008006" key="3">
    <source>
        <dbReference type="Google" id="ProtNLM"/>
    </source>
</evidence>
<proteinExistence type="predicted"/>
<accession>A0ABU0UXR3</accession>
<gene>
    <name evidence="1" type="ORF">QE380_002272</name>
</gene>
<reference evidence="1 2" key="1">
    <citation type="submission" date="2023-07" db="EMBL/GenBank/DDBJ databases">
        <title>Functional and genomic diversity of the sorghum phyllosphere microbiome.</title>
        <authorList>
            <person name="Shade A."/>
        </authorList>
    </citation>
    <scope>NUCLEOTIDE SEQUENCE [LARGE SCALE GENOMIC DNA]</scope>
    <source>
        <strain evidence="1 2">SORGH_AS_0887</strain>
    </source>
</reference>
<evidence type="ECO:0000313" key="1">
    <source>
        <dbReference type="EMBL" id="MDQ1209349.1"/>
    </source>
</evidence>
<comment type="caution">
    <text evidence="1">The sequence shown here is derived from an EMBL/GenBank/DDBJ whole genome shotgun (WGS) entry which is preliminary data.</text>
</comment>
<sequence length="764" mass="88808">METTIMTDVSLNDKNSDDAQQVSLKRTLEKLFGDEQLNREEHIQYIADVLASQPTDQYLQGLNLDLFSFDLETNSVTARPTALVSSRKNTVSATPVTWYVNSIAQLTESEENAFVWNILIIKAAIYLIALPELRPEIFKEDHSEHFNTVKRIFQRFRMANKVLNSDKEYQTSREYMLLWEKHLKDPTLSLAEFVQYLSSLNNTELSNDFEKHLLDNLRITFTYVLNNKAKIAKASINTQLQHEFLDENQLIVESSEIIKGQKSKAFNIEQQLDEQYERQIYVDPLNVTPLAAYSESVQSYVLPLVAKHIQRKEHLLPYSNLFPNTTSVSALLNQLYDDYTQNKNAKVPLILMLSFLTGNKIQEWLYLQNKRIKALNSRQKIIQNNGQYFLRTKFSIFENKDFAYPEGLLNQTIYLDIPIPHSFIDYLRNGEQVNEDELNKYLKQLRAKLYIPKLSLIKINSLLHQTILQRTGNKQLADLLTGIDANKSSSISYCHQNTQILQTKYISILKELCESLSNEYQYIRYVSTKNFGSRKAPTPRVIKDIFAILKFKIFSQKEDDWIAIFNHYNIWMWHFLLLFTAARPVAEFPGFLKNFNLKRRIVMVSDKEVGGRQGNGRLIPLAQCVVQELQKFISFLHFFQIQISPIQPEIPQYIQKILESELPLLNIIQDGQWQPLRSSIVKNFHPEFGLEHANWHRHMARAFLSNKISEPEILALFGHEPMQQEAAHPYSSLSISQYSSIAHVLEQMKDHFNITGIELDVLIQ</sequence>
<evidence type="ECO:0000313" key="2">
    <source>
        <dbReference type="Proteomes" id="UP001233360"/>
    </source>
</evidence>
<organism evidence="1 2">
    <name type="scientific">Acinetobacter baylyi</name>
    <dbReference type="NCBI Taxonomy" id="202950"/>
    <lineage>
        <taxon>Bacteria</taxon>
        <taxon>Pseudomonadati</taxon>
        <taxon>Pseudomonadota</taxon>
        <taxon>Gammaproteobacteria</taxon>
        <taxon>Moraxellales</taxon>
        <taxon>Moraxellaceae</taxon>
        <taxon>Acinetobacter</taxon>
    </lineage>
</organism>